<feature type="binding site" evidence="4">
    <location>
        <position position="196"/>
    </location>
    <ligand>
        <name>Zn(2+)</name>
        <dbReference type="ChEBI" id="CHEBI:29105"/>
        <note>catalytic</note>
    </ligand>
</feature>
<keyword evidence="2 4" id="KW-0378">Hydrolase</keyword>
<dbReference type="OrthoDB" id="105475at2"/>
<feature type="binding site" evidence="4">
    <location>
        <position position="277"/>
    </location>
    <ligand>
        <name>Zn(2+)</name>
        <dbReference type="ChEBI" id="CHEBI:29105"/>
        <note>catalytic</note>
    </ligand>
</feature>
<feature type="binding site" evidence="4">
    <location>
        <position position="278"/>
    </location>
    <ligand>
        <name>substrate</name>
    </ligand>
</feature>
<feature type="site" description="Important for catalytic activity" evidence="4">
    <location>
        <position position="222"/>
    </location>
</feature>
<name>A0A4Q9KML4_PROTD</name>
<dbReference type="AlphaFoldDB" id="A0A4Q9KML4"/>
<evidence type="ECO:0000313" key="7">
    <source>
        <dbReference type="Proteomes" id="UP000291933"/>
    </source>
</evidence>
<keyword evidence="4" id="KW-0546">Nucleotide metabolism</keyword>
<dbReference type="InterPro" id="IPR006330">
    <property type="entry name" value="Ado/ade_deaminase"/>
</dbReference>
<dbReference type="RefSeq" id="WP_131170907.1">
    <property type="nucleotide sequence ID" value="NZ_FXTL01000002.1"/>
</dbReference>
<comment type="catalytic activity">
    <reaction evidence="4">
        <text>adenine + H2O + H(+) = hypoxanthine + NH4(+)</text>
        <dbReference type="Rhea" id="RHEA:23688"/>
        <dbReference type="ChEBI" id="CHEBI:15377"/>
        <dbReference type="ChEBI" id="CHEBI:15378"/>
        <dbReference type="ChEBI" id="CHEBI:16708"/>
        <dbReference type="ChEBI" id="CHEBI:17368"/>
        <dbReference type="ChEBI" id="CHEBI:28938"/>
        <dbReference type="EC" id="3.5.4.2"/>
    </reaction>
</comment>
<dbReference type="SUPFAM" id="SSF51556">
    <property type="entry name" value="Metallo-dependent hydrolases"/>
    <property type="match status" value="1"/>
</dbReference>
<feature type="domain" description="Adenosine deaminase" evidence="5">
    <location>
        <begin position="11"/>
        <end position="330"/>
    </location>
</feature>
<dbReference type="Pfam" id="PF00962">
    <property type="entry name" value="A_deaminase"/>
    <property type="match status" value="1"/>
</dbReference>
<evidence type="ECO:0000259" key="5">
    <source>
        <dbReference type="Pfam" id="PF00962"/>
    </source>
</evidence>
<dbReference type="Proteomes" id="UP000291933">
    <property type="component" value="Unassembled WGS sequence"/>
</dbReference>
<dbReference type="GO" id="GO:0043103">
    <property type="term" value="P:hypoxanthine salvage"/>
    <property type="evidence" value="ECO:0007669"/>
    <property type="project" value="UniProtKB-UniRule"/>
</dbReference>
<dbReference type="GO" id="GO:0009117">
    <property type="term" value="P:nucleotide metabolic process"/>
    <property type="evidence" value="ECO:0007669"/>
    <property type="project" value="UniProtKB-KW"/>
</dbReference>
<comment type="similarity">
    <text evidence="4">Belongs to the metallo-dependent hydrolases superfamily. Adenosine and AMP deaminases family. Adenine deaminase type 2 subfamily.</text>
</comment>
<dbReference type="GO" id="GO:0005829">
    <property type="term" value="C:cytosol"/>
    <property type="evidence" value="ECO:0007669"/>
    <property type="project" value="TreeGrafter"/>
</dbReference>
<dbReference type="EMBL" id="SDMR01000002">
    <property type="protein sequence ID" value="TBT95792.1"/>
    <property type="molecule type" value="Genomic_DNA"/>
</dbReference>
<dbReference type="InterPro" id="IPR028892">
    <property type="entry name" value="ADE"/>
</dbReference>
<dbReference type="GO" id="GO:0008270">
    <property type="term" value="F:zinc ion binding"/>
    <property type="evidence" value="ECO:0007669"/>
    <property type="project" value="UniProtKB-UniRule"/>
</dbReference>
<comment type="caution">
    <text evidence="4">Lacks conserved residue(s) required for the propagation of feature annotation.</text>
</comment>
<dbReference type="GO" id="GO:0006146">
    <property type="term" value="P:adenine catabolic process"/>
    <property type="evidence" value="ECO:0007669"/>
    <property type="project" value="UniProtKB-UniRule"/>
</dbReference>
<evidence type="ECO:0000256" key="1">
    <source>
        <dbReference type="ARBA" id="ARBA00022723"/>
    </source>
</evidence>
<comment type="caution">
    <text evidence="6">The sequence shown here is derived from an EMBL/GenBank/DDBJ whole genome shotgun (WGS) entry which is preliminary data.</text>
</comment>
<evidence type="ECO:0000256" key="3">
    <source>
        <dbReference type="ARBA" id="ARBA00022833"/>
    </source>
</evidence>
<dbReference type="InterPro" id="IPR032466">
    <property type="entry name" value="Metal_Hydrolase"/>
</dbReference>
<reference evidence="6 7" key="1">
    <citation type="submission" date="2019-01" db="EMBL/GenBank/DDBJ databases">
        <title>Lactibacter flavus gen. nov., sp. nov., a novel bacterium of the family Propionibacteriaceae isolated from raw milk and dairy products.</title>
        <authorList>
            <person name="Huptas C."/>
            <person name="Wenning M."/>
            <person name="Breitenwieser F."/>
            <person name="Doll E."/>
            <person name="Von Neubeck M."/>
            <person name="Busse H.-J."/>
            <person name="Scherer S."/>
        </authorList>
    </citation>
    <scope>NUCLEOTIDE SEQUENCE [LARGE SCALE GENOMIC DNA]</scope>
    <source>
        <strain evidence="6 7">DSM 22130</strain>
    </source>
</reference>
<dbReference type="PANTHER" id="PTHR43114:SF7">
    <property type="entry name" value="ADENOSINE DEAMINASE DOMAIN-CONTAINING PROTEIN"/>
    <property type="match status" value="1"/>
</dbReference>
<dbReference type="PANTHER" id="PTHR43114">
    <property type="entry name" value="ADENINE DEAMINASE"/>
    <property type="match status" value="1"/>
</dbReference>
<dbReference type="GO" id="GO:0000034">
    <property type="term" value="F:adenine deaminase activity"/>
    <property type="evidence" value="ECO:0007669"/>
    <property type="project" value="UniProtKB-UniRule"/>
</dbReference>
<keyword evidence="7" id="KW-1185">Reference proteome</keyword>
<evidence type="ECO:0000313" key="6">
    <source>
        <dbReference type="EMBL" id="TBT95792.1"/>
    </source>
</evidence>
<proteinExistence type="inferred from homology"/>
<dbReference type="InterPro" id="IPR001365">
    <property type="entry name" value="A_deaminase_dom"/>
</dbReference>
<dbReference type="NCBIfam" id="TIGR01430">
    <property type="entry name" value="aden_deam"/>
    <property type="match status" value="1"/>
</dbReference>
<evidence type="ECO:0000256" key="4">
    <source>
        <dbReference type="HAMAP-Rule" id="MF_01962"/>
    </source>
</evidence>
<feature type="binding site" evidence="4">
    <location>
        <position position="16"/>
    </location>
    <ligand>
        <name>Zn(2+)</name>
        <dbReference type="ChEBI" id="CHEBI:29105"/>
        <note>catalytic</note>
    </ligand>
</feature>
<keyword evidence="3 4" id="KW-0862">Zinc</keyword>
<protein>
    <recommendedName>
        <fullName evidence="4">Adenine deaminase</fullName>
        <shortName evidence="4">ADE</shortName>
        <ecNumber evidence="4">3.5.4.2</ecNumber>
    </recommendedName>
    <alternativeName>
        <fullName evidence="4">Adenine aminohydrolase</fullName>
        <shortName evidence="4">AAH</shortName>
    </alternativeName>
</protein>
<dbReference type="EC" id="3.5.4.2" evidence="4"/>
<dbReference type="Gene3D" id="3.20.20.140">
    <property type="entry name" value="Metal-dependent hydrolases"/>
    <property type="match status" value="1"/>
</dbReference>
<evidence type="ECO:0000256" key="2">
    <source>
        <dbReference type="ARBA" id="ARBA00022801"/>
    </source>
</evidence>
<dbReference type="HAMAP" id="MF_01962">
    <property type="entry name" value="Adenine_deaminase"/>
    <property type="match status" value="1"/>
</dbReference>
<organism evidence="6 7">
    <name type="scientific">Propioniciclava tarda</name>
    <dbReference type="NCBI Taxonomy" id="433330"/>
    <lineage>
        <taxon>Bacteria</taxon>
        <taxon>Bacillati</taxon>
        <taxon>Actinomycetota</taxon>
        <taxon>Actinomycetes</taxon>
        <taxon>Propionibacteriales</taxon>
        <taxon>Propionibacteriaceae</taxon>
        <taxon>Propioniciclava</taxon>
    </lineage>
</organism>
<sequence length="337" mass="37855">MTNVQLIAALPKAELHVHVEGTLEPALKFDLAARNGVRLPYDSPQAVRDAYSFTDLTSFLVQYYDGMNVLLTEPDFYDLAMAYFTRAASDHVRWVELFFDPQAHTSRGVPFDIVIRGLRRAQLDAEATLGVRSALIMCFLRDFTPEFAMATLLESLPYRQWILGVGLDSDESDNPPAKFAAVFARARQEGYFLTMHCDVDQADSIEHIRQALHEIGVQRLDHGTNIVESPDLVAEVGRRRIGLTCCPVSNTWVSESSKSHLIKQLLDAGVKVTINSDDPAYFNGYLNANLELVDAEQHLTRAELTQLVRNAFEVSWAPTSLRDEWLAEVDRIAADLR</sequence>
<keyword evidence="1 4" id="KW-0479">Metal-binding</keyword>
<comment type="function">
    <text evidence="4">Catalyzes the hydrolytic deamination of adenine to hypoxanthine. Plays an important role in the purine salvage pathway and in nitrogen catabolism.</text>
</comment>
<gene>
    <name evidence="6" type="primary">add</name>
    <name evidence="6" type="ORF">ET996_02080</name>
</gene>
<comment type="cofactor">
    <cofactor evidence="4">
        <name>Zn(2+)</name>
        <dbReference type="ChEBI" id="CHEBI:29105"/>
    </cofactor>
    <text evidence="4">Binds 1 zinc ion per subunit.</text>
</comment>
<accession>A0A4Q9KML4</accession>
<feature type="binding site" evidence="4">
    <location>
        <position position="18"/>
    </location>
    <ligand>
        <name>Zn(2+)</name>
        <dbReference type="ChEBI" id="CHEBI:29105"/>
        <note>catalytic</note>
    </ligand>
</feature>